<evidence type="ECO:0000256" key="1">
    <source>
        <dbReference type="ARBA" id="ARBA00013201"/>
    </source>
</evidence>
<dbReference type="GO" id="GO:0003847">
    <property type="term" value="F:1-alkyl-2-acetylglycerophosphocholine esterase activity"/>
    <property type="evidence" value="ECO:0007669"/>
    <property type="project" value="UniProtKB-EC"/>
</dbReference>
<dbReference type="GO" id="GO:0016042">
    <property type="term" value="P:lipid catabolic process"/>
    <property type="evidence" value="ECO:0007669"/>
    <property type="project" value="UniProtKB-KW"/>
</dbReference>
<dbReference type="AlphaFoldDB" id="A0A6G1JQQ8"/>
<gene>
    <name evidence="5" type="ORF">K504DRAFT_495975</name>
</gene>
<keyword evidence="6" id="KW-1185">Reference proteome</keyword>
<keyword evidence="3" id="KW-0442">Lipid degradation</keyword>
<evidence type="ECO:0000256" key="2">
    <source>
        <dbReference type="ARBA" id="ARBA00022801"/>
    </source>
</evidence>
<sequence>MPQTFPDLRIWLTPNTAPCATKRIYDVANNTSSGVPGQPLKDTTTPCAALLFEPGAALQQSINQSNEMLASLNFLFLGTVFAVPFPPPTGQYQVGITQKIFNHTTPHDPVAPQNAPSILLATIYYPTLSIAIPGNNTAEYLDPTTAKLWGDIMGYPNNSLQTLTTWNVYDAPPLDEATFGASQKPTVIFSPGGGENAILYNQLNAELASQGYTVLALDHPGEIPYLQLPDGREGIYGLDITAVWNASLQEAVYNMRVSDSLAIIRGLYPDFVAASGASWNTTNYLTVGHSIGGSASAKTMFLESSVLGAINLDGEFFDFPDVKKPLLMLAGAEHTDALDTTWHPFFANQTGWVQWVNVTGASHQDFSDLADWVDVQGLRNKTGTPSLGTIWGPRMDNIVRSFVLGFFDFVLGDAEWLKVPSAKFPEVVFINATSEASY</sequence>
<dbReference type="Gene3D" id="3.40.50.1820">
    <property type="entry name" value="alpha/beta hydrolase"/>
    <property type="match status" value="1"/>
</dbReference>
<dbReference type="EC" id="3.1.1.47" evidence="1"/>
<dbReference type="OrthoDB" id="2363873at2759"/>
<evidence type="ECO:0000256" key="3">
    <source>
        <dbReference type="ARBA" id="ARBA00022963"/>
    </source>
</evidence>
<organism evidence="5 6">
    <name type="scientific">Pleomassaria siparia CBS 279.74</name>
    <dbReference type="NCBI Taxonomy" id="1314801"/>
    <lineage>
        <taxon>Eukaryota</taxon>
        <taxon>Fungi</taxon>
        <taxon>Dikarya</taxon>
        <taxon>Ascomycota</taxon>
        <taxon>Pezizomycotina</taxon>
        <taxon>Dothideomycetes</taxon>
        <taxon>Pleosporomycetidae</taxon>
        <taxon>Pleosporales</taxon>
        <taxon>Pleomassariaceae</taxon>
        <taxon>Pleomassaria</taxon>
    </lineage>
</organism>
<name>A0A6G1JQQ8_9PLEO</name>
<evidence type="ECO:0000256" key="4">
    <source>
        <dbReference type="ARBA" id="ARBA00023098"/>
    </source>
</evidence>
<dbReference type="Pfam" id="PF03403">
    <property type="entry name" value="PAF-AH_p_II"/>
    <property type="match status" value="1"/>
</dbReference>
<dbReference type="SUPFAM" id="SSF53474">
    <property type="entry name" value="alpha/beta-Hydrolases"/>
    <property type="match status" value="1"/>
</dbReference>
<dbReference type="PANTHER" id="PTHR10272:SF14">
    <property type="entry name" value="PAF ACETYLHYDROLASE FAMILY PROTEIN"/>
    <property type="match status" value="1"/>
</dbReference>
<keyword evidence="4" id="KW-0443">Lipid metabolism</keyword>
<protein>
    <recommendedName>
        <fullName evidence="1">1-alkyl-2-acetylglycerophosphocholine esterase</fullName>
        <ecNumber evidence="1">3.1.1.47</ecNumber>
    </recommendedName>
</protein>
<dbReference type="EMBL" id="MU005791">
    <property type="protein sequence ID" value="KAF2702936.1"/>
    <property type="molecule type" value="Genomic_DNA"/>
</dbReference>
<dbReference type="InterPro" id="IPR029058">
    <property type="entry name" value="AB_hydrolase_fold"/>
</dbReference>
<keyword evidence="2" id="KW-0378">Hydrolase</keyword>
<dbReference type="Proteomes" id="UP000799428">
    <property type="component" value="Unassembled WGS sequence"/>
</dbReference>
<reference evidence="5" key="1">
    <citation type="journal article" date="2020" name="Stud. Mycol.">
        <title>101 Dothideomycetes genomes: a test case for predicting lifestyles and emergence of pathogens.</title>
        <authorList>
            <person name="Haridas S."/>
            <person name="Albert R."/>
            <person name="Binder M."/>
            <person name="Bloem J."/>
            <person name="Labutti K."/>
            <person name="Salamov A."/>
            <person name="Andreopoulos B."/>
            <person name="Baker S."/>
            <person name="Barry K."/>
            <person name="Bills G."/>
            <person name="Bluhm B."/>
            <person name="Cannon C."/>
            <person name="Castanera R."/>
            <person name="Culley D."/>
            <person name="Daum C."/>
            <person name="Ezra D."/>
            <person name="Gonzalez J."/>
            <person name="Henrissat B."/>
            <person name="Kuo A."/>
            <person name="Liang C."/>
            <person name="Lipzen A."/>
            <person name="Lutzoni F."/>
            <person name="Magnuson J."/>
            <person name="Mondo S."/>
            <person name="Nolan M."/>
            <person name="Ohm R."/>
            <person name="Pangilinan J."/>
            <person name="Park H.-J."/>
            <person name="Ramirez L."/>
            <person name="Alfaro M."/>
            <person name="Sun H."/>
            <person name="Tritt A."/>
            <person name="Yoshinaga Y."/>
            <person name="Zwiers L.-H."/>
            <person name="Turgeon B."/>
            <person name="Goodwin S."/>
            <person name="Spatafora J."/>
            <person name="Crous P."/>
            <person name="Grigoriev I."/>
        </authorList>
    </citation>
    <scope>NUCLEOTIDE SEQUENCE</scope>
    <source>
        <strain evidence="5">CBS 279.74</strain>
    </source>
</reference>
<evidence type="ECO:0000313" key="6">
    <source>
        <dbReference type="Proteomes" id="UP000799428"/>
    </source>
</evidence>
<evidence type="ECO:0000313" key="5">
    <source>
        <dbReference type="EMBL" id="KAF2702936.1"/>
    </source>
</evidence>
<accession>A0A6G1JQQ8</accession>
<dbReference type="PANTHER" id="PTHR10272">
    <property type="entry name" value="PLATELET-ACTIVATING FACTOR ACETYLHYDROLASE"/>
    <property type="match status" value="1"/>
</dbReference>
<proteinExistence type="predicted"/>